<dbReference type="PANTHER" id="PTHR34387">
    <property type="entry name" value="SLR1258 PROTEIN"/>
    <property type="match status" value="1"/>
</dbReference>
<dbReference type="InterPro" id="IPR052022">
    <property type="entry name" value="26kDa_periplasmic_antigen"/>
</dbReference>
<dbReference type="GO" id="GO:0006974">
    <property type="term" value="P:DNA damage response"/>
    <property type="evidence" value="ECO:0007669"/>
    <property type="project" value="TreeGrafter"/>
</dbReference>
<dbReference type="Pfam" id="PF04402">
    <property type="entry name" value="SIMPL"/>
    <property type="match status" value="1"/>
</dbReference>
<evidence type="ECO:0008006" key="2">
    <source>
        <dbReference type="Google" id="ProtNLM"/>
    </source>
</evidence>
<comment type="caution">
    <text evidence="1">The sequence shown here is derived from an EMBL/GenBank/DDBJ whole genome shotgun (WGS) entry which is preliminary data.</text>
</comment>
<gene>
    <name evidence="1" type="ORF">S01H1_12393</name>
</gene>
<proteinExistence type="predicted"/>
<dbReference type="PANTHER" id="PTHR34387:SF1">
    <property type="entry name" value="PERIPLASMIC IMMUNOGENIC PROTEIN"/>
    <property type="match status" value="1"/>
</dbReference>
<accession>X0RYJ7</accession>
<evidence type="ECO:0000313" key="1">
    <source>
        <dbReference type="EMBL" id="GAF68046.1"/>
    </source>
</evidence>
<dbReference type="Gene3D" id="3.30.110.170">
    <property type="entry name" value="Protein of unknown function (DUF541), domain 1"/>
    <property type="match status" value="1"/>
</dbReference>
<reference evidence="1" key="1">
    <citation type="journal article" date="2014" name="Front. Microbiol.">
        <title>High frequency of phylogenetically diverse reductive dehalogenase-homologous genes in deep subseafloor sedimentary metagenomes.</title>
        <authorList>
            <person name="Kawai M."/>
            <person name="Futagami T."/>
            <person name="Toyoda A."/>
            <person name="Takaki Y."/>
            <person name="Nishi S."/>
            <person name="Hori S."/>
            <person name="Arai W."/>
            <person name="Tsubouchi T."/>
            <person name="Morono Y."/>
            <person name="Uchiyama I."/>
            <person name="Ito T."/>
            <person name="Fujiyama A."/>
            <person name="Inagaki F."/>
            <person name="Takami H."/>
        </authorList>
    </citation>
    <scope>NUCLEOTIDE SEQUENCE</scope>
    <source>
        <strain evidence="1">Expedition CK06-06</strain>
    </source>
</reference>
<sequence length="256" mass="27329">MRRTLLLVMSAVLVIITVFAVGCTGIAPPASPTVEVGPGIVVSQQNTGIWVTGEGKVTVVPDIAILSLGVEAQAATVAEAQSQAVGAMDAVMKELNGHGVAEKDIKTQRYSIYPVRRWDQNKNEEILIGYRVTNTVTAKIRKVDDTGAIIDAVAKVGGDYTRINSISFAVDEPSKYHEEAREKAIADAEAKAEQLADLTDVRLGKPTYINESGGFIPVPREYAMKAAVPEAPAPTTPISPGETEIQLTVQVVYSIK</sequence>
<dbReference type="AlphaFoldDB" id="X0RYJ7"/>
<dbReference type="InterPro" id="IPR007497">
    <property type="entry name" value="SIMPL/DUF541"/>
</dbReference>
<dbReference type="Gene3D" id="3.30.70.2970">
    <property type="entry name" value="Protein of unknown function (DUF541), domain 2"/>
    <property type="match status" value="1"/>
</dbReference>
<protein>
    <recommendedName>
        <fullName evidence="2">26 kDa periplasmic immunogenic protein</fullName>
    </recommendedName>
</protein>
<name>X0RYJ7_9ZZZZ</name>
<organism evidence="1">
    <name type="scientific">marine sediment metagenome</name>
    <dbReference type="NCBI Taxonomy" id="412755"/>
    <lineage>
        <taxon>unclassified sequences</taxon>
        <taxon>metagenomes</taxon>
        <taxon>ecological metagenomes</taxon>
    </lineage>
</organism>
<dbReference type="EMBL" id="BARS01006359">
    <property type="protein sequence ID" value="GAF68046.1"/>
    <property type="molecule type" value="Genomic_DNA"/>
</dbReference>
<dbReference type="PROSITE" id="PS51257">
    <property type="entry name" value="PROKAR_LIPOPROTEIN"/>
    <property type="match status" value="1"/>
</dbReference>